<evidence type="ECO:0000256" key="6">
    <source>
        <dbReference type="SAM" id="Phobius"/>
    </source>
</evidence>
<reference evidence="8 9" key="1">
    <citation type="submission" date="2014-12" db="EMBL/GenBank/DDBJ databases">
        <title>Draft Genome Sequences of Five Spore-Forming Food Isolates of Bacillus pumilus.</title>
        <authorList>
            <person name="de Jong A."/>
            <person name="van Heel A.J."/>
            <person name="Montalban-Lopez M."/>
            <person name="Krawczyk A.O."/>
            <person name="Berendsen E.M."/>
            <person name="Wells-Bennik M."/>
            <person name="Kuipers O.P."/>
        </authorList>
    </citation>
    <scope>NUCLEOTIDE SEQUENCE [LARGE SCALE GENOMIC DNA]</scope>
    <source>
        <strain evidence="8 9">B4127</strain>
    </source>
</reference>
<feature type="domain" description="ABC3 transporter permease C-terminal" evidence="7">
    <location>
        <begin position="263"/>
        <end position="372"/>
    </location>
</feature>
<keyword evidence="5 6" id="KW-0472">Membrane</keyword>
<dbReference type="PANTHER" id="PTHR30287">
    <property type="entry name" value="MEMBRANE COMPONENT OF PREDICTED ABC SUPERFAMILY METABOLITE UPTAKE TRANSPORTER"/>
    <property type="match status" value="1"/>
</dbReference>
<evidence type="ECO:0000256" key="2">
    <source>
        <dbReference type="ARBA" id="ARBA00022475"/>
    </source>
</evidence>
<dbReference type="InterPro" id="IPR038766">
    <property type="entry name" value="Membrane_comp_ABC_pdt"/>
</dbReference>
<dbReference type="GO" id="GO:0005886">
    <property type="term" value="C:plasma membrane"/>
    <property type="evidence" value="ECO:0007669"/>
    <property type="project" value="UniProtKB-SubCell"/>
</dbReference>
<dbReference type="InterPro" id="IPR003838">
    <property type="entry name" value="ABC3_permease_C"/>
</dbReference>
<evidence type="ECO:0000256" key="3">
    <source>
        <dbReference type="ARBA" id="ARBA00022692"/>
    </source>
</evidence>
<dbReference type="PANTHER" id="PTHR30287:SF2">
    <property type="entry name" value="BLL1001 PROTEIN"/>
    <property type="match status" value="1"/>
</dbReference>
<feature type="transmembrane region" description="Helical" evidence="6">
    <location>
        <begin position="645"/>
        <end position="669"/>
    </location>
</feature>
<proteinExistence type="predicted"/>
<feature type="transmembrane region" description="Helical" evidence="6">
    <location>
        <begin position="347"/>
        <end position="369"/>
    </location>
</feature>
<evidence type="ECO:0000256" key="5">
    <source>
        <dbReference type="ARBA" id="ARBA00023136"/>
    </source>
</evidence>
<feature type="transmembrane region" description="Helical" evidence="6">
    <location>
        <begin position="421"/>
        <end position="444"/>
    </location>
</feature>
<sequence length="775" mass="86275">MRLTFIKKDLTRHRLISTGLTICIMMTSFLATSAAQMTVQLNGSISNLLHSAKAPDFVQMHDGSLKEKDIEAFSSKQSMVKAHQIVPMIPIEHANIKFGNEPAKAGVMDHLFVKQNRYFDFLLNEQNEKLTVSKGEVAVPIYFQQRYHLKIGETLLIGKGSNQFSFRIKAFLRDAQMNPSLVSSKRFLLHHKDWDAMNQVFHKKEYLIEFLLHDAAQADAFQAIYQSSQLPQQGPAVTLPLLRMLNALTDGMVIAILLLSCMLLIGIALLSLHLAMTASIEEDEREIGILKVLGIPLSRIKQLYVGKYALLAGIGCIAGYGLTFIFGDMFTANIQRYMGNQPSFTSWFIPLCVSIVMAMIIISFSYTVLRKFGRVSAAQALQGSIISTNDKKQIPLHLKKNRFISVNIWLGLKDLLSRKKLYTTITCIMALCTFLMLLPIQLWYTLQSPDFITYLGSGQSDLRIDIRQGNHLKENTNKIESMIRDDRDIQASAIYETTSLQAKSKENSLETLYLEAGNLSAFPLTYLQGRQPLKKKEIALSVLSSDSLQKKVGEKITLVTNGQEIQKTVTGIYQDVTNGGKTAKAISQPFPQTALWKTIQIQLNQGVEIAEKKTVFEKEISPAKVTDMKEYVHQTIGSTASLVKVVAFLSTLAAFGTASLMLFMFLHMLKAKDSSRNHLLRTIGFSKKDVTVQYITSFIVVIFLGTFIGTIAVHSIGPALMSVGGASLGASSLQWLAPQWVSVVYPITLLIVSLALTASLLKTFFTSQTTRHTLS</sequence>
<dbReference type="AlphaFoldDB" id="A0AB34R2A1"/>
<comment type="caution">
    <text evidence="8">The sequence shown here is derived from an EMBL/GenBank/DDBJ whole genome shotgun (WGS) entry which is preliminary data.</text>
</comment>
<keyword evidence="3 6" id="KW-0812">Transmembrane</keyword>
<comment type="subcellular location">
    <subcellularLocation>
        <location evidence="1">Cell membrane</location>
        <topology evidence="1">Multi-pass membrane protein</topology>
    </subcellularLocation>
</comment>
<organism evidence="8 9">
    <name type="scientific">Bacillus pumilus</name>
    <name type="common">Bacillus mesentericus</name>
    <dbReference type="NCBI Taxonomy" id="1408"/>
    <lineage>
        <taxon>Bacteria</taxon>
        <taxon>Bacillati</taxon>
        <taxon>Bacillota</taxon>
        <taxon>Bacilli</taxon>
        <taxon>Bacillales</taxon>
        <taxon>Bacillaceae</taxon>
        <taxon>Bacillus</taxon>
    </lineage>
</organism>
<dbReference type="EMBL" id="JXCL01000003">
    <property type="protein sequence ID" value="KIL25546.1"/>
    <property type="molecule type" value="Genomic_DNA"/>
</dbReference>
<dbReference type="Pfam" id="PF02687">
    <property type="entry name" value="FtsX"/>
    <property type="match status" value="1"/>
</dbReference>
<keyword evidence="4 6" id="KW-1133">Transmembrane helix</keyword>
<keyword evidence="2" id="KW-1003">Cell membrane</keyword>
<evidence type="ECO:0000313" key="8">
    <source>
        <dbReference type="EMBL" id="KIL25546.1"/>
    </source>
</evidence>
<feature type="transmembrane region" description="Helical" evidence="6">
    <location>
        <begin position="737"/>
        <end position="761"/>
    </location>
</feature>
<feature type="transmembrane region" description="Helical" evidence="6">
    <location>
        <begin position="252"/>
        <end position="275"/>
    </location>
</feature>
<evidence type="ECO:0000259" key="7">
    <source>
        <dbReference type="Pfam" id="PF02687"/>
    </source>
</evidence>
<name>A0AB34R2A1_BACPU</name>
<evidence type="ECO:0000313" key="9">
    <source>
        <dbReference type="Proteomes" id="UP000031978"/>
    </source>
</evidence>
<protein>
    <recommendedName>
        <fullName evidence="7">ABC3 transporter permease C-terminal domain-containing protein</fullName>
    </recommendedName>
</protein>
<feature type="transmembrane region" description="Helical" evidence="6">
    <location>
        <begin position="308"/>
        <end position="327"/>
    </location>
</feature>
<evidence type="ECO:0000256" key="4">
    <source>
        <dbReference type="ARBA" id="ARBA00022989"/>
    </source>
</evidence>
<gene>
    <name evidence="8" type="ORF">B4127_4126</name>
</gene>
<evidence type="ECO:0000256" key="1">
    <source>
        <dbReference type="ARBA" id="ARBA00004651"/>
    </source>
</evidence>
<accession>A0AB34R2A1</accession>
<dbReference type="RefSeq" id="WP_044139119.1">
    <property type="nucleotide sequence ID" value="NZ_JXCL01000003.1"/>
</dbReference>
<feature type="transmembrane region" description="Helical" evidence="6">
    <location>
        <begin position="690"/>
        <end position="717"/>
    </location>
</feature>
<dbReference type="Proteomes" id="UP000031978">
    <property type="component" value="Unassembled WGS sequence"/>
</dbReference>